<reference evidence="1" key="1">
    <citation type="submission" date="2019-12" db="EMBL/GenBank/DDBJ databases">
        <title>Genome sequencing and annotation of Brassica cretica.</title>
        <authorList>
            <person name="Studholme D.J."/>
            <person name="Sarris P.F."/>
        </authorList>
    </citation>
    <scope>NUCLEOTIDE SEQUENCE</scope>
    <source>
        <strain evidence="1">PFS-102/07</strain>
        <tissue evidence="1">Leaf</tissue>
    </source>
</reference>
<comment type="caution">
    <text evidence="1">The sequence shown here is derived from an EMBL/GenBank/DDBJ whole genome shotgun (WGS) entry which is preliminary data.</text>
</comment>
<gene>
    <name evidence="1" type="ORF">F2Q70_00027517</name>
</gene>
<protein>
    <submittedName>
        <fullName evidence="1">Uncharacterized protein</fullName>
    </submittedName>
</protein>
<name>A0A8S9LI14_BRACR</name>
<dbReference type="AlphaFoldDB" id="A0A8S9LI14"/>
<organism evidence="1">
    <name type="scientific">Brassica cretica</name>
    <name type="common">Mustard</name>
    <dbReference type="NCBI Taxonomy" id="69181"/>
    <lineage>
        <taxon>Eukaryota</taxon>
        <taxon>Viridiplantae</taxon>
        <taxon>Streptophyta</taxon>
        <taxon>Embryophyta</taxon>
        <taxon>Tracheophyta</taxon>
        <taxon>Spermatophyta</taxon>
        <taxon>Magnoliopsida</taxon>
        <taxon>eudicotyledons</taxon>
        <taxon>Gunneridae</taxon>
        <taxon>Pentapetalae</taxon>
        <taxon>rosids</taxon>
        <taxon>malvids</taxon>
        <taxon>Brassicales</taxon>
        <taxon>Brassicaceae</taxon>
        <taxon>Brassiceae</taxon>
        <taxon>Brassica</taxon>
    </lineage>
</organism>
<evidence type="ECO:0000313" key="1">
    <source>
        <dbReference type="EMBL" id="KAF2605729.1"/>
    </source>
</evidence>
<proteinExistence type="predicted"/>
<accession>A0A8S9LI14</accession>
<dbReference type="EMBL" id="QGKY02000094">
    <property type="protein sequence ID" value="KAF2605729.1"/>
    <property type="molecule type" value="Genomic_DNA"/>
</dbReference>
<sequence length="94" mass="10928">MDGLSKPEEIDSLHRASSSTIHHAINYEGSTWNSLEEFPSLPQESLHICDRRDQCMSRRSCNLVQGKSKERSYIPSYAMILFPKRRSQCIEAWR</sequence>